<protein>
    <recommendedName>
        <fullName evidence="3">BTB domain-containing protein</fullName>
    </recommendedName>
</protein>
<evidence type="ECO:0000313" key="2">
    <source>
        <dbReference type="Proteomes" id="UP000308730"/>
    </source>
</evidence>
<keyword evidence="2" id="KW-1185">Reference proteome</keyword>
<proteinExistence type="predicted"/>
<accession>A0A4S4MZW0</accession>
<evidence type="ECO:0000313" key="1">
    <source>
        <dbReference type="EMBL" id="THH32089.1"/>
    </source>
</evidence>
<dbReference type="AlphaFoldDB" id="A0A4S4MZW0"/>
<dbReference type="Proteomes" id="UP000308730">
    <property type="component" value="Unassembled WGS sequence"/>
</dbReference>
<comment type="caution">
    <text evidence="1">The sequence shown here is derived from an EMBL/GenBank/DDBJ whole genome shotgun (WGS) entry which is preliminary data.</text>
</comment>
<dbReference type="OrthoDB" id="3164835at2759"/>
<dbReference type="EMBL" id="SGPM01000030">
    <property type="protein sequence ID" value="THH32089.1"/>
    <property type="molecule type" value="Genomic_DNA"/>
</dbReference>
<gene>
    <name evidence="1" type="ORF">EUX98_g2096</name>
</gene>
<sequence length="281" mass="31818">MFVHSVWDPDVRIPAHKVILTLFSPILAEKIANSATNNDNGSLILSLPEDRYILHDLILLSYDRWSASKFVKDRFTSLISAVRKYDLPRVESRLKADIFMPLLESQPFQAYFIAISCGWKDEALAAARNAATSPGIRGMYVSQMEYCSALAYHNLLDFYTQYCVASQCILDIYLPKKSTDKSTEIRFPTYTSVKERVTSVLLAYKSPHGVKEDQFVVPCLLLSSDFSSPFSDVKISQTLLKRFRILEQSSLETLSEALKWAGSDMDAVTSLTLRKIELRFG</sequence>
<evidence type="ECO:0008006" key="3">
    <source>
        <dbReference type="Google" id="ProtNLM"/>
    </source>
</evidence>
<organism evidence="1 2">
    <name type="scientific">Antrodiella citrinella</name>
    <dbReference type="NCBI Taxonomy" id="2447956"/>
    <lineage>
        <taxon>Eukaryota</taxon>
        <taxon>Fungi</taxon>
        <taxon>Dikarya</taxon>
        <taxon>Basidiomycota</taxon>
        <taxon>Agaricomycotina</taxon>
        <taxon>Agaricomycetes</taxon>
        <taxon>Polyporales</taxon>
        <taxon>Steccherinaceae</taxon>
        <taxon>Antrodiella</taxon>
    </lineage>
</organism>
<reference evidence="1 2" key="1">
    <citation type="submission" date="2019-02" db="EMBL/GenBank/DDBJ databases">
        <title>Genome sequencing of the rare red list fungi Antrodiella citrinella (Flaviporus citrinellus).</title>
        <authorList>
            <person name="Buettner E."/>
            <person name="Kellner H."/>
        </authorList>
    </citation>
    <scope>NUCLEOTIDE SEQUENCE [LARGE SCALE GENOMIC DNA]</scope>
    <source>
        <strain evidence="1 2">DSM 108506</strain>
    </source>
</reference>
<name>A0A4S4MZW0_9APHY</name>